<dbReference type="Proteomes" id="UP000500938">
    <property type="component" value="Chromosome"/>
</dbReference>
<dbReference type="Gene3D" id="2.40.160.20">
    <property type="match status" value="1"/>
</dbReference>
<dbReference type="SUPFAM" id="SSF56925">
    <property type="entry name" value="OMPA-like"/>
    <property type="match status" value="1"/>
</dbReference>
<evidence type="ECO:0000313" key="4">
    <source>
        <dbReference type="EMBL" id="QJR36369.1"/>
    </source>
</evidence>
<proteinExistence type="predicted"/>
<organism evidence="4 5">
    <name type="scientific">Gemmatimonas groenlandica</name>
    <dbReference type="NCBI Taxonomy" id="2732249"/>
    <lineage>
        <taxon>Bacteria</taxon>
        <taxon>Pseudomonadati</taxon>
        <taxon>Gemmatimonadota</taxon>
        <taxon>Gemmatimonadia</taxon>
        <taxon>Gemmatimonadales</taxon>
        <taxon>Gemmatimonadaceae</taxon>
        <taxon>Gemmatimonas</taxon>
    </lineage>
</organism>
<feature type="chain" id="PRO_5026661564" evidence="2">
    <location>
        <begin position="24"/>
        <end position="207"/>
    </location>
</feature>
<evidence type="ECO:0000313" key="5">
    <source>
        <dbReference type="Proteomes" id="UP000500938"/>
    </source>
</evidence>
<accession>A0A6M4IRH9</accession>
<sequence length="207" mass="21524">MHISVRRAALTFVALLVAAPAVGAQALSPSTLGISAAVHGVGGTMNTAIYPGASGSTALGFGGEIAYGASPRLSLVGRLARIASKSEIITESTDYAVLQGDLGLRWMSSPGARVRPFAEAGLALRRLAFEYPDNAGVTSDFSAFNGGATVSVGVMVFQTDKMSVEGAGTYTSGNFSTWKVNGKAESLAQMTSEMFGVRLGVRYWFKK</sequence>
<dbReference type="EMBL" id="CP053085">
    <property type="protein sequence ID" value="QJR36369.1"/>
    <property type="molecule type" value="Genomic_DNA"/>
</dbReference>
<evidence type="ECO:0000259" key="3">
    <source>
        <dbReference type="Pfam" id="PF13505"/>
    </source>
</evidence>
<evidence type="ECO:0000256" key="1">
    <source>
        <dbReference type="ARBA" id="ARBA00022729"/>
    </source>
</evidence>
<feature type="signal peptide" evidence="2">
    <location>
        <begin position="1"/>
        <end position="23"/>
    </location>
</feature>
<dbReference type="KEGG" id="ggr:HKW67_13075"/>
<reference evidence="4 5" key="1">
    <citation type="submission" date="2020-05" db="EMBL/GenBank/DDBJ databases">
        <title>Complete genome sequence of Gemmatimonas greenlandica TET16.</title>
        <authorList>
            <person name="Zeng Y."/>
        </authorList>
    </citation>
    <scope>NUCLEOTIDE SEQUENCE [LARGE SCALE GENOMIC DNA]</scope>
    <source>
        <strain evidence="4 5">TET16</strain>
    </source>
</reference>
<name>A0A6M4IRH9_9BACT</name>
<dbReference type="InterPro" id="IPR011250">
    <property type="entry name" value="OMP/PagP_B-barrel"/>
</dbReference>
<gene>
    <name evidence="4" type="ORF">HKW67_13075</name>
</gene>
<dbReference type="InterPro" id="IPR027385">
    <property type="entry name" value="Beta-barrel_OMP"/>
</dbReference>
<evidence type="ECO:0000256" key="2">
    <source>
        <dbReference type="SAM" id="SignalP"/>
    </source>
</evidence>
<feature type="domain" description="Outer membrane protein beta-barrel" evidence="3">
    <location>
        <begin position="15"/>
        <end position="200"/>
    </location>
</feature>
<keyword evidence="1 2" id="KW-0732">Signal</keyword>
<dbReference type="AlphaFoldDB" id="A0A6M4IRH9"/>
<dbReference type="RefSeq" id="WP_171225801.1">
    <property type="nucleotide sequence ID" value="NZ_CP053085.1"/>
</dbReference>
<protein>
    <submittedName>
        <fullName evidence="4">Outer membrane beta-barrel protein</fullName>
    </submittedName>
</protein>
<dbReference type="Pfam" id="PF13505">
    <property type="entry name" value="OMP_b-brl"/>
    <property type="match status" value="1"/>
</dbReference>
<keyword evidence="5" id="KW-1185">Reference proteome</keyword>